<evidence type="ECO:0000313" key="2">
    <source>
        <dbReference type="Proteomes" id="UP000299794"/>
    </source>
</evidence>
<gene>
    <name evidence="1" type="ORF">PA905_18790</name>
</gene>
<accession>A0A479ZQE3</accession>
<dbReference type="Proteomes" id="UP000299794">
    <property type="component" value="Unassembled WGS sequence"/>
</dbReference>
<evidence type="ECO:0000313" key="1">
    <source>
        <dbReference type="EMBL" id="GCL34900.1"/>
    </source>
</evidence>
<dbReference type="RefSeq" id="WP_026795834.1">
    <property type="nucleotide sequence ID" value="NZ_BJCD01000026.1"/>
</dbReference>
<dbReference type="SUPFAM" id="SSF143011">
    <property type="entry name" value="RelE-like"/>
    <property type="match status" value="1"/>
</dbReference>
<dbReference type="EMBL" id="BJCD01000026">
    <property type="protein sequence ID" value="GCL34900.1"/>
    <property type="molecule type" value="Genomic_DNA"/>
</dbReference>
<proteinExistence type="predicted"/>
<comment type="caution">
    <text evidence="1">The sequence shown here is derived from an EMBL/GenBank/DDBJ whole genome shotgun (WGS) entry which is preliminary data.</text>
</comment>
<reference evidence="2" key="1">
    <citation type="submission" date="2019-02" db="EMBL/GenBank/DDBJ databases">
        <title>Draft genome sequence of Planktothrix agardhii NIES-905.</title>
        <authorList>
            <person name="Yamaguchi H."/>
            <person name="Suzuki S."/>
            <person name="Kawachi M."/>
        </authorList>
    </citation>
    <scope>NUCLEOTIDE SEQUENCE [LARGE SCALE GENOMIC DNA]</scope>
    <source>
        <strain evidence="2">CCAP 1459/11A</strain>
    </source>
</reference>
<evidence type="ECO:0008006" key="3">
    <source>
        <dbReference type="Google" id="ProtNLM"/>
    </source>
</evidence>
<dbReference type="AlphaFoldDB" id="A0A479ZQE3"/>
<organism evidence="1 2">
    <name type="scientific">Planktothrix agardhii CCAP 1459/11A</name>
    <dbReference type="NCBI Taxonomy" id="282420"/>
    <lineage>
        <taxon>Bacteria</taxon>
        <taxon>Bacillati</taxon>
        <taxon>Cyanobacteriota</taxon>
        <taxon>Cyanophyceae</taxon>
        <taxon>Oscillatoriophycideae</taxon>
        <taxon>Oscillatoriales</taxon>
        <taxon>Microcoleaceae</taxon>
        <taxon>Planktothrix</taxon>
    </lineage>
</organism>
<sequence length="96" mass="10988">MNFRIEFSSSARDSLINLQELDAKKYNKVLKTLGLMATNLRHPSLKTHKYDTLSGPNQEEIFEAYVENKTPAAFRVFWYYGPDKGVITVIAITPHP</sequence>
<name>A0A479ZQE3_PLAAG</name>
<protein>
    <recommendedName>
        <fullName evidence="3">Type II toxin-antitoxin system RelE/ParE family toxin</fullName>
    </recommendedName>
</protein>
<dbReference type="InterPro" id="IPR035093">
    <property type="entry name" value="RelE/ParE_toxin_dom_sf"/>
</dbReference>